<feature type="region of interest" description="Disordered" evidence="1">
    <location>
        <begin position="1"/>
        <end position="145"/>
    </location>
</feature>
<reference evidence="4" key="1">
    <citation type="journal article" date="2020" name="Stud. Mycol.">
        <title>101 Dothideomycetes genomes: A test case for predicting lifestyles and emergence of pathogens.</title>
        <authorList>
            <person name="Haridas S."/>
            <person name="Albert R."/>
            <person name="Binder M."/>
            <person name="Bloem J."/>
            <person name="LaButti K."/>
            <person name="Salamov A."/>
            <person name="Andreopoulos B."/>
            <person name="Baker S."/>
            <person name="Barry K."/>
            <person name="Bills G."/>
            <person name="Bluhm B."/>
            <person name="Cannon C."/>
            <person name="Castanera R."/>
            <person name="Culley D."/>
            <person name="Daum C."/>
            <person name="Ezra D."/>
            <person name="Gonzalez J."/>
            <person name="Henrissat B."/>
            <person name="Kuo A."/>
            <person name="Liang C."/>
            <person name="Lipzen A."/>
            <person name="Lutzoni F."/>
            <person name="Magnuson J."/>
            <person name="Mondo S."/>
            <person name="Nolan M."/>
            <person name="Ohm R."/>
            <person name="Pangilinan J."/>
            <person name="Park H.-J."/>
            <person name="Ramirez L."/>
            <person name="Alfaro M."/>
            <person name="Sun H."/>
            <person name="Tritt A."/>
            <person name="Yoshinaga Y."/>
            <person name="Zwiers L.-H."/>
            <person name="Turgeon B."/>
            <person name="Goodwin S."/>
            <person name="Spatafora J."/>
            <person name="Crous P."/>
            <person name="Grigoriev I."/>
        </authorList>
    </citation>
    <scope>NUCLEOTIDE SEQUENCE [LARGE SCALE GENOMIC DNA]</scope>
    <source>
        <strain evidence="4">CBS 304.66</strain>
    </source>
</reference>
<dbReference type="AlphaFoldDB" id="A0A9P4K5U8"/>
<protein>
    <recommendedName>
        <fullName evidence="2">Transcription factor TFIIIB component B'' Myb domain-containing protein</fullName>
    </recommendedName>
</protein>
<evidence type="ECO:0000256" key="1">
    <source>
        <dbReference type="SAM" id="MobiDB-lite"/>
    </source>
</evidence>
<feature type="domain" description="Transcription factor TFIIIB component B'' Myb" evidence="2">
    <location>
        <begin position="558"/>
        <end position="632"/>
    </location>
</feature>
<feature type="compositionally biased region" description="Low complexity" evidence="1">
    <location>
        <begin position="40"/>
        <end position="51"/>
    </location>
</feature>
<feature type="compositionally biased region" description="Low complexity" evidence="1">
    <location>
        <begin position="102"/>
        <end position="122"/>
    </location>
</feature>
<comment type="caution">
    <text evidence="3">The sequence shown here is derived from an EMBL/GenBank/DDBJ whole genome shotgun (WGS) entry which is preliminary data.</text>
</comment>
<feature type="compositionally biased region" description="Basic and acidic residues" evidence="1">
    <location>
        <begin position="359"/>
        <end position="369"/>
    </location>
</feature>
<dbReference type="SUPFAM" id="SSF46689">
    <property type="entry name" value="Homeodomain-like"/>
    <property type="match status" value="1"/>
</dbReference>
<sequence length="720" mass="80629">MSSEQQPLGGAKPVTTFSSFINKNTSGRKFAPKVARRRPGAAAASASQAPSIETPTPPVEARSESQDAAQHALPTPAATQEPLLLDAAQSKEPVPDAPPPATDLAPHTIIPTTEATIPPAETVEPRSSVSDVVVVTQRDEDERSRLGGLTKRRWIESSAEEPRVAAATTLDTPTTSTQAEVIVTRTTEPQRQDTAEPTLAQSFEPALPGDTTGRATTGKLTKITEGAVPEFSQNQTGETEAVEIIQPRKGRRHPWATINQPRNEEEGIVEPTEGVQASPKVSRRRQPAAARGTENEDFVLEGEVTTQITAQGTRDRGRKKATDDGVENEVGERLTKKARKPRKDKGIRRTQNAPEGQEDTGRGIADEQPKRKKAQRKRQRNTTETGEGEEELQQPGKRGRRPREATPPEAENKKIEPQDTFMSDLTRDKRVGKLSQREAKMRLINWDEVKEKRRQENALFQDGWNETQNEINARLDAAAEARQADLEKQSGPQFREVNGQIVLIQDSRVIDREGDADREIDLMEHVEEDDLTRRITTNSFVRRRKQYPQEYMGGGLGKRWDAEATEFFYDALQMFGTDFQMISTMFPGSTRKSIKLKFNREERDNPVRIKEALGKKRNLNWDEYLKRAGKKEDSFVDPKEIERQLAEEKERMEVQIAAAKEVYEEEKRQKKLAGIEDSDEEGVEGSSKENKKGRKGKKAVAFEQEEGVEILGSVDDDEYM</sequence>
<dbReference type="GO" id="GO:0000126">
    <property type="term" value="C:transcription factor TFIIIB complex"/>
    <property type="evidence" value="ECO:0007669"/>
    <property type="project" value="TreeGrafter"/>
</dbReference>
<dbReference type="InterPro" id="IPR009057">
    <property type="entry name" value="Homeodomain-like_sf"/>
</dbReference>
<feature type="compositionally biased region" description="Polar residues" evidence="1">
    <location>
        <begin position="15"/>
        <end position="27"/>
    </location>
</feature>
<keyword evidence="4" id="KW-1185">Reference proteome</keyword>
<feature type="region of interest" description="Disordered" evidence="1">
    <location>
        <begin position="157"/>
        <end position="425"/>
    </location>
</feature>
<feature type="compositionally biased region" description="Basic and acidic residues" evidence="1">
    <location>
        <begin position="402"/>
        <end position="417"/>
    </location>
</feature>
<evidence type="ECO:0000259" key="2">
    <source>
        <dbReference type="Pfam" id="PF15963"/>
    </source>
</evidence>
<feature type="compositionally biased region" description="Low complexity" evidence="1">
    <location>
        <begin position="165"/>
        <end position="179"/>
    </location>
</feature>
<dbReference type="PANTHER" id="PTHR22929:SF0">
    <property type="entry name" value="TRANSCRIPTION FACTOR TFIIIB COMPONENT B'' HOMOLOG"/>
    <property type="match status" value="1"/>
</dbReference>
<dbReference type="InterPro" id="IPR039467">
    <property type="entry name" value="TFIIIB_B''_Myb"/>
</dbReference>
<gene>
    <name evidence="3" type="ORF">CC78DRAFT_570053</name>
</gene>
<dbReference type="GO" id="GO:0070898">
    <property type="term" value="P:RNA polymerase III preinitiation complex assembly"/>
    <property type="evidence" value="ECO:0007669"/>
    <property type="project" value="TreeGrafter"/>
</dbReference>
<accession>A0A9P4K5U8</accession>
<dbReference type="Pfam" id="PF15963">
    <property type="entry name" value="Myb_DNA-bind_7"/>
    <property type="match status" value="1"/>
</dbReference>
<dbReference type="OrthoDB" id="272624at2759"/>
<name>A0A9P4K5U8_9PLEO</name>
<dbReference type="PANTHER" id="PTHR22929">
    <property type="entry name" value="RNA POLYMERASE III TRANSCRIPTION INITIATION FACTOR B"/>
    <property type="match status" value="1"/>
</dbReference>
<evidence type="ECO:0000313" key="4">
    <source>
        <dbReference type="Proteomes" id="UP000800093"/>
    </source>
</evidence>
<dbReference type="Proteomes" id="UP000800093">
    <property type="component" value="Unassembled WGS sequence"/>
</dbReference>
<feature type="region of interest" description="Disordered" evidence="1">
    <location>
        <begin position="664"/>
        <end position="699"/>
    </location>
</feature>
<feature type="compositionally biased region" description="Basic residues" evidence="1">
    <location>
        <begin position="336"/>
        <end position="348"/>
    </location>
</feature>
<evidence type="ECO:0000313" key="3">
    <source>
        <dbReference type="EMBL" id="KAF2262085.1"/>
    </source>
</evidence>
<feature type="compositionally biased region" description="Basic residues" evidence="1">
    <location>
        <begin position="30"/>
        <end position="39"/>
    </location>
</feature>
<dbReference type="GO" id="GO:0001156">
    <property type="term" value="F:TFIIIC-class transcription factor complex binding"/>
    <property type="evidence" value="ECO:0007669"/>
    <property type="project" value="TreeGrafter"/>
</dbReference>
<proteinExistence type="predicted"/>
<dbReference type="EMBL" id="ML986645">
    <property type="protein sequence ID" value="KAF2262085.1"/>
    <property type="molecule type" value="Genomic_DNA"/>
</dbReference>
<organism evidence="3 4">
    <name type="scientific">Lojkania enalia</name>
    <dbReference type="NCBI Taxonomy" id="147567"/>
    <lineage>
        <taxon>Eukaryota</taxon>
        <taxon>Fungi</taxon>
        <taxon>Dikarya</taxon>
        <taxon>Ascomycota</taxon>
        <taxon>Pezizomycotina</taxon>
        <taxon>Dothideomycetes</taxon>
        <taxon>Pleosporomycetidae</taxon>
        <taxon>Pleosporales</taxon>
        <taxon>Pleosporales incertae sedis</taxon>
        <taxon>Lojkania</taxon>
    </lineage>
</organism>
<feature type="compositionally biased region" description="Basic residues" evidence="1">
    <location>
        <begin position="370"/>
        <end position="380"/>
    </location>
</feature>